<feature type="signal peptide" evidence="3">
    <location>
        <begin position="1"/>
        <end position="22"/>
    </location>
</feature>
<dbReference type="PROSITE" id="PS51257">
    <property type="entry name" value="PROKAR_LIPOPROTEIN"/>
    <property type="match status" value="1"/>
</dbReference>
<dbReference type="Proteomes" id="UP001310022">
    <property type="component" value="Unassembled WGS sequence"/>
</dbReference>
<dbReference type="AlphaFoldDB" id="A0AAN4VW49"/>
<evidence type="ECO:0000313" key="6">
    <source>
        <dbReference type="Proteomes" id="UP001310022"/>
    </source>
</evidence>
<dbReference type="GO" id="GO:0015679">
    <property type="term" value="P:plasma membrane copper ion transport"/>
    <property type="evidence" value="ECO:0007669"/>
    <property type="project" value="TreeGrafter"/>
</dbReference>
<evidence type="ECO:0000256" key="1">
    <source>
        <dbReference type="ARBA" id="ARBA00009477"/>
    </source>
</evidence>
<sequence>MKLNLKNILILMAALLFGACGSKDQATREASLAEEEHLDAGLVKLTNMQIQALDLISGPLEMRNLSEVVVANGSLEVPPQGRANVSSVIGANVAKIKVVEGQLVKKGEVLAYLEHPDIIQAQLDYQEAYQQLFYVEDDFKRQEKLYQEKVASGKQYQKAKADFMTLKSLVSGLKMKLQMLNINAAKVVEGEVIRYAAITSPIHGAITEIDIATGQYVDPQTVMFELIDASHVHADLMVYEKDAFKLKKGQRVKFSLSQYKEEIFEAEIISVGKNFEEDRKAVHVHAEPFADSPKLLPGLYIKGLIEVGEHTVATLPEAAIVEKAGKHYIFRTKEIQEKEQIFEQVEVVPGMKHLGFVEVKAMEPLEAEDQWVLNAAYYLLSEMDKEEAEHD</sequence>
<feature type="domain" description="CzcB-like barrel-sandwich hybrid" evidence="4">
    <location>
        <begin position="83"/>
        <end position="227"/>
    </location>
</feature>
<dbReference type="EMBL" id="BQKE01000001">
    <property type="protein sequence ID" value="GJM60136.1"/>
    <property type="molecule type" value="Genomic_DNA"/>
</dbReference>
<dbReference type="GO" id="GO:0030313">
    <property type="term" value="C:cell envelope"/>
    <property type="evidence" value="ECO:0007669"/>
    <property type="project" value="TreeGrafter"/>
</dbReference>
<accession>A0AAN4VW49</accession>
<protein>
    <submittedName>
        <fullName evidence="5">Secretion protein HlyD</fullName>
    </submittedName>
</protein>
<dbReference type="PANTHER" id="PTHR30097">
    <property type="entry name" value="CATION EFFLUX SYSTEM PROTEIN CUSB"/>
    <property type="match status" value="1"/>
</dbReference>
<name>A0AAN4VW49_9BACT</name>
<dbReference type="Gene3D" id="2.40.50.100">
    <property type="match status" value="1"/>
</dbReference>
<evidence type="ECO:0000256" key="3">
    <source>
        <dbReference type="SAM" id="SignalP"/>
    </source>
</evidence>
<gene>
    <name evidence="5" type="ORF">PEDI_06880</name>
</gene>
<dbReference type="GO" id="GO:0022857">
    <property type="term" value="F:transmembrane transporter activity"/>
    <property type="evidence" value="ECO:0007669"/>
    <property type="project" value="InterPro"/>
</dbReference>
<dbReference type="PANTHER" id="PTHR30097:SF4">
    <property type="entry name" value="SLR6042 PROTEIN"/>
    <property type="match status" value="1"/>
</dbReference>
<dbReference type="NCBIfam" id="TIGR01730">
    <property type="entry name" value="RND_mfp"/>
    <property type="match status" value="1"/>
</dbReference>
<proteinExistence type="inferred from homology"/>
<dbReference type="InterPro" id="IPR006143">
    <property type="entry name" value="RND_pump_MFP"/>
</dbReference>
<keyword evidence="3" id="KW-0732">Signal</keyword>
<keyword evidence="6" id="KW-1185">Reference proteome</keyword>
<organism evidence="5 6">
    <name type="scientific">Persicobacter diffluens</name>
    <dbReference type="NCBI Taxonomy" id="981"/>
    <lineage>
        <taxon>Bacteria</taxon>
        <taxon>Pseudomonadati</taxon>
        <taxon>Bacteroidota</taxon>
        <taxon>Cytophagia</taxon>
        <taxon>Cytophagales</taxon>
        <taxon>Persicobacteraceae</taxon>
        <taxon>Persicobacter</taxon>
    </lineage>
</organism>
<feature type="chain" id="PRO_5042936462" evidence="3">
    <location>
        <begin position="23"/>
        <end position="391"/>
    </location>
</feature>
<comment type="caution">
    <text evidence="5">The sequence shown here is derived from an EMBL/GenBank/DDBJ whole genome shotgun (WGS) entry which is preliminary data.</text>
</comment>
<evidence type="ECO:0000256" key="2">
    <source>
        <dbReference type="ARBA" id="ARBA00022448"/>
    </source>
</evidence>
<dbReference type="Pfam" id="PF25973">
    <property type="entry name" value="BSH_CzcB"/>
    <property type="match status" value="1"/>
</dbReference>
<dbReference type="SUPFAM" id="SSF111369">
    <property type="entry name" value="HlyD-like secretion proteins"/>
    <property type="match status" value="1"/>
</dbReference>
<dbReference type="Gene3D" id="2.40.30.170">
    <property type="match status" value="1"/>
</dbReference>
<reference evidence="5 6" key="1">
    <citation type="submission" date="2021-12" db="EMBL/GenBank/DDBJ databases">
        <title>Genome sequencing of bacteria with rrn-lacking chromosome and rrn-plasmid.</title>
        <authorList>
            <person name="Anda M."/>
            <person name="Iwasaki W."/>
        </authorList>
    </citation>
    <scope>NUCLEOTIDE SEQUENCE [LARGE SCALE GENOMIC DNA]</scope>
    <source>
        <strain evidence="5 6">NBRC 15940</strain>
    </source>
</reference>
<evidence type="ECO:0000259" key="4">
    <source>
        <dbReference type="Pfam" id="PF25973"/>
    </source>
</evidence>
<dbReference type="GO" id="GO:0016020">
    <property type="term" value="C:membrane"/>
    <property type="evidence" value="ECO:0007669"/>
    <property type="project" value="InterPro"/>
</dbReference>
<comment type="similarity">
    <text evidence="1">Belongs to the membrane fusion protein (MFP) (TC 8.A.1) family.</text>
</comment>
<evidence type="ECO:0000313" key="5">
    <source>
        <dbReference type="EMBL" id="GJM60136.1"/>
    </source>
</evidence>
<dbReference type="InterPro" id="IPR051909">
    <property type="entry name" value="MFP_Cation_Efflux"/>
</dbReference>
<dbReference type="RefSeq" id="WP_338235991.1">
    <property type="nucleotide sequence ID" value="NZ_BQKE01000001.1"/>
</dbReference>
<dbReference type="InterPro" id="IPR058647">
    <property type="entry name" value="BSH_CzcB-like"/>
</dbReference>
<dbReference type="GO" id="GO:0060003">
    <property type="term" value="P:copper ion export"/>
    <property type="evidence" value="ECO:0007669"/>
    <property type="project" value="TreeGrafter"/>
</dbReference>
<keyword evidence="2" id="KW-0813">Transport</keyword>